<dbReference type="PANTHER" id="PTHR30055:SF237">
    <property type="entry name" value="TRANSCRIPTIONAL REPRESSOR MCE3R"/>
    <property type="match status" value="1"/>
</dbReference>
<proteinExistence type="predicted"/>
<feature type="region of interest" description="Disordered" evidence="3">
    <location>
        <begin position="178"/>
        <end position="250"/>
    </location>
</feature>
<dbReference type="EMBL" id="JAZGQK010000033">
    <property type="protein sequence ID" value="MEE6262997.1"/>
    <property type="molecule type" value="Genomic_DNA"/>
</dbReference>
<dbReference type="PRINTS" id="PR00455">
    <property type="entry name" value="HTHTETR"/>
</dbReference>
<feature type="compositionally biased region" description="Low complexity" evidence="3">
    <location>
        <begin position="219"/>
        <end position="228"/>
    </location>
</feature>
<feature type="domain" description="HTH tetR-type" evidence="4">
    <location>
        <begin position="7"/>
        <end position="67"/>
    </location>
</feature>
<feature type="DNA-binding region" description="H-T-H motif" evidence="2">
    <location>
        <begin position="30"/>
        <end position="49"/>
    </location>
</feature>
<evidence type="ECO:0000313" key="5">
    <source>
        <dbReference type="EMBL" id="MEE6262997.1"/>
    </source>
</evidence>
<dbReference type="InterPro" id="IPR050109">
    <property type="entry name" value="HTH-type_TetR-like_transc_reg"/>
</dbReference>
<dbReference type="RefSeq" id="WP_331217929.1">
    <property type="nucleotide sequence ID" value="NZ_JAZGQK010000033.1"/>
</dbReference>
<dbReference type="Pfam" id="PF00440">
    <property type="entry name" value="TetR_N"/>
    <property type="match status" value="1"/>
</dbReference>
<accession>A0ABU7S2M0</accession>
<dbReference type="Pfam" id="PF02796">
    <property type="entry name" value="HTH_7"/>
    <property type="match status" value="1"/>
</dbReference>
<gene>
    <name evidence="5" type="ORF">V1633_31415</name>
</gene>
<dbReference type="Gene3D" id="1.10.357.10">
    <property type="entry name" value="Tetracycline Repressor, domain 2"/>
    <property type="match status" value="1"/>
</dbReference>
<sequence>MDRPPSLDTRGRILQIALDLFATRGYQRTSLREIAERLGLTKAGVLYHFPTKEHLLVALTEPLVADLESTLERAARLPWPAARWAALEGWLDTLLAHRRPLGMLFHDLAILRTGSTFTRIMRLAMQTYDLVAGAHASRIERIRAVQATAMLGDPIVFFTDVPDEVLRAEMLDGVGRLLGEPVPGRAERPATPRPAADRSAGSEDRSAESGGGSTGSGDGSASAAGAGSVPVEPATPTMDRTPTPVVAPVGRSRPTLVRMGGRRTAGRPRALSGEQVRTARALHAEGSQTVDQIAAGLGVSRATLYRHLRADGPSAEQICETDFDTI</sequence>
<keyword evidence="6" id="KW-1185">Reference proteome</keyword>
<reference evidence="5 6" key="1">
    <citation type="submission" date="2024-01" db="EMBL/GenBank/DDBJ databases">
        <title>Genome insights into Plantactinospora sonchi sp. nov.</title>
        <authorList>
            <person name="Wang L."/>
        </authorList>
    </citation>
    <scope>NUCLEOTIDE SEQUENCE [LARGE SCALE GENOMIC DNA]</scope>
    <source>
        <strain evidence="5 6">NEAU-QY2</strain>
    </source>
</reference>
<dbReference type="InterPro" id="IPR006120">
    <property type="entry name" value="Resolvase_HTH_dom"/>
</dbReference>
<protein>
    <submittedName>
        <fullName evidence="5">TetR family transcriptional regulator</fullName>
    </submittedName>
</protein>
<evidence type="ECO:0000256" key="2">
    <source>
        <dbReference type="PROSITE-ProRule" id="PRU00335"/>
    </source>
</evidence>
<dbReference type="InterPro" id="IPR009057">
    <property type="entry name" value="Homeodomain-like_sf"/>
</dbReference>
<evidence type="ECO:0000256" key="1">
    <source>
        <dbReference type="ARBA" id="ARBA00023125"/>
    </source>
</evidence>
<evidence type="ECO:0000256" key="3">
    <source>
        <dbReference type="SAM" id="MobiDB-lite"/>
    </source>
</evidence>
<comment type="caution">
    <text evidence="5">The sequence shown here is derived from an EMBL/GenBank/DDBJ whole genome shotgun (WGS) entry which is preliminary data.</text>
</comment>
<dbReference type="InterPro" id="IPR001647">
    <property type="entry name" value="HTH_TetR"/>
</dbReference>
<organism evidence="5 6">
    <name type="scientific">Plantactinospora sonchi</name>
    <dbReference type="NCBI Taxonomy" id="1544735"/>
    <lineage>
        <taxon>Bacteria</taxon>
        <taxon>Bacillati</taxon>
        <taxon>Actinomycetota</taxon>
        <taxon>Actinomycetes</taxon>
        <taxon>Micromonosporales</taxon>
        <taxon>Micromonosporaceae</taxon>
        <taxon>Plantactinospora</taxon>
    </lineage>
</organism>
<dbReference type="Proteomes" id="UP001332243">
    <property type="component" value="Unassembled WGS sequence"/>
</dbReference>
<evidence type="ECO:0000313" key="6">
    <source>
        <dbReference type="Proteomes" id="UP001332243"/>
    </source>
</evidence>
<dbReference type="SUPFAM" id="SSF46689">
    <property type="entry name" value="Homeodomain-like"/>
    <property type="match status" value="2"/>
</dbReference>
<evidence type="ECO:0000259" key="4">
    <source>
        <dbReference type="PROSITE" id="PS50977"/>
    </source>
</evidence>
<name>A0ABU7S2M0_9ACTN</name>
<dbReference type="PANTHER" id="PTHR30055">
    <property type="entry name" value="HTH-TYPE TRANSCRIPTIONAL REGULATOR RUTR"/>
    <property type="match status" value="1"/>
</dbReference>
<dbReference type="PROSITE" id="PS50977">
    <property type="entry name" value="HTH_TETR_2"/>
    <property type="match status" value="1"/>
</dbReference>
<keyword evidence="1 2" id="KW-0238">DNA-binding</keyword>
<dbReference type="CDD" id="cd00569">
    <property type="entry name" value="HTH_Hin_like"/>
    <property type="match status" value="1"/>
</dbReference>
<dbReference type="Gene3D" id="1.10.10.60">
    <property type="entry name" value="Homeodomain-like"/>
    <property type="match status" value="1"/>
</dbReference>
<feature type="compositionally biased region" description="Gly residues" evidence="3">
    <location>
        <begin position="209"/>
        <end position="218"/>
    </location>
</feature>